<dbReference type="GO" id="GO:0007059">
    <property type="term" value="P:chromosome segregation"/>
    <property type="evidence" value="ECO:0007669"/>
    <property type="project" value="UniProtKB-KW"/>
</dbReference>
<evidence type="ECO:0000256" key="3">
    <source>
        <dbReference type="ARBA" id="ARBA00023125"/>
    </source>
</evidence>
<evidence type="ECO:0000256" key="1">
    <source>
        <dbReference type="ARBA" id="ARBA00006295"/>
    </source>
</evidence>
<evidence type="ECO:0000259" key="5">
    <source>
        <dbReference type="SMART" id="SM00470"/>
    </source>
</evidence>
<proteinExistence type="inferred from homology"/>
<dbReference type="EMBL" id="DXGD01000258">
    <property type="protein sequence ID" value="HIW99868.1"/>
    <property type="molecule type" value="Genomic_DNA"/>
</dbReference>
<keyword evidence="2" id="KW-0159">Chromosome partition</keyword>
<gene>
    <name evidence="6" type="ORF">H9871_06960</name>
</gene>
<dbReference type="FunFam" id="1.10.10.2830:FF:000001">
    <property type="entry name" value="Chromosome partitioning protein ParB"/>
    <property type="match status" value="1"/>
</dbReference>
<dbReference type="Gene3D" id="3.90.1530.30">
    <property type="match status" value="1"/>
</dbReference>
<feature type="domain" description="ParB-like N-terminal" evidence="5">
    <location>
        <begin position="205"/>
        <end position="298"/>
    </location>
</feature>
<feature type="compositionally biased region" description="Low complexity" evidence="4">
    <location>
        <begin position="77"/>
        <end position="95"/>
    </location>
</feature>
<evidence type="ECO:0000313" key="7">
    <source>
        <dbReference type="Proteomes" id="UP000824151"/>
    </source>
</evidence>
<sequence length="468" mass="50588">MAEKRRGLGRGLGALIASGPVDAPEAAAEPKDPATSVPRTQRKAASTPQEPQKASEGPDKATKTSSKPATKKRASTARKSVSAASASDPSSPTESSRTKQPEAAAPARRSRPSDMFFTSTVPADDRIANKSNSADTKTKRNEQVHRRSVPDVLGASARARSAASAVTSASAPSSTSAQTPSISVDVDGNVASPDGLVAVPGTTFAEIETDQIHPNRKQPRQVFDEDELDELVTSIKEVGLLQPIVVRTSHEADGPKYELVMGERRWRATQAAGLSRIPAIIRETEDGDLLRDALLENLHRSQLNPLEEAAAYQQLMDEFACTQDELSARIGRSRPQISNTIRLLRLPALVQRRVAAGVLSAGHARALLTVEDPESLEKLAQRVVNEGLSVRATEEAASLLRGEKPQTKGRRRQEPQRHERLDHLANSLQDRLDTNVKITLGARKGKVQIEFASVEDLDRIMNLIGQEQ</sequence>
<dbReference type="Pfam" id="PF23552">
    <property type="entry name" value="ParB_C"/>
    <property type="match status" value="1"/>
</dbReference>
<dbReference type="PANTHER" id="PTHR33375:SF1">
    <property type="entry name" value="CHROMOSOME-PARTITIONING PROTEIN PARB-RELATED"/>
    <property type="match status" value="1"/>
</dbReference>
<dbReference type="InterPro" id="IPR036086">
    <property type="entry name" value="ParB/Sulfiredoxin_sf"/>
</dbReference>
<keyword evidence="3" id="KW-0238">DNA-binding</keyword>
<dbReference type="InterPro" id="IPR057240">
    <property type="entry name" value="ParB_dimer_C"/>
</dbReference>
<dbReference type="GO" id="GO:0045881">
    <property type="term" value="P:positive regulation of sporulation resulting in formation of a cellular spore"/>
    <property type="evidence" value="ECO:0007669"/>
    <property type="project" value="TreeGrafter"/>
</dbReference>
<organism evidence="6 7">
    <name type="scientific">Candidatus Nesterenkonia stercoripullorum</name>
    <dbReference type="NCBI Taxonomy" id="2838701"/>
    <lineage>
        <taxon>Bacteria</taxon>
        <taxon>Bacillati</taxon>
        <taxon>Actinomycetota</taxon>
        <taxon>Actinomycetes</taxon>
        <taxon>Micrococcales</taxon>
        <taxon>Micrococcaceae</taxon>
        <taxon>Nesterenkonia</taxon>
    </lineage>
</organism>
<dbReference type="InterPro" id="IPR050336">
    <property type="entry name" value="Chromosome_partition/occlusion"/>
</dbReference>
<dbReference type="Gene3D" id="1.10.10.2830">
    <property type="match status" value="1"/>
</dbReference>
<dbReference type="GO" id="GO:0005694">
    <property type="term" value="C:chromosome"/>
    <property type="evidence" value="ECO:0007669"/>
    <property type="project" value="TreeGrafter"/>
</dbReference>
<evidence type="ECO:0000256" key="4">
    <source>
        <dbReference type="SAM" id="MobiDB-lite"/>
    </source>
</evidence>
<dbReference type="SUPFAM" id="SSF109709">
    <property type="entry name" value="KorB DNA-binding domain-like"/>
    <property type="match status" value="1"/>
</dbReference>
<reference evidence="6" key="1">
    <citation type="journal article" date="2021" name="PeerJ">
        <title>Extensive microbial diversity within the chicken gut microbiome revealed by metagenomics and culture.</title>
        <authorList>
            <person name="Gilroy R."/>
            <person name="Ravi A."/>
            <person name="Getino M."/>
            <person name="Pursley I."/>
            <person name="Horton D.L."/>
            <person name="Alikhan N.F."/>
            <person name="Baker D."/>
            <person name="Gharbi K."/>
            <person name="Hall N."/>
            <person name="Watson M."/>
            <person name="Adriaenssens E.M."/>
            <person name="Foster-Nyarko E."/>
            <person name="Jarju S."/>
            <person name="Secka A."/>
            <person name="Antonio M."/>
            <person name="Oren A."/>
            <person name="Chaudhuri R.R."/>
            <person name="La Ragione R."/>
            <person name="Hildebrand F."/>
            <person name="Pallen M.J."/>
        </authorList>
    </citation>
    <scope>NUCLEOTIDE SEQUENCE</scope>
    <source>
        <strain evidence="6">ChiHejej3B27-3195</strain>
    </source>
</reference>
<feature type="region of interest" description="Disordered" evidence="4">
    <location>
        <begin position="1"/>
        <end position="184"/>
    </location>
</feature>
<feature type="compositionally biased region" description="Polar residues" evidence="4">
    <location>
        <begin position="37"/>
        <end position="52"/>
    </location>
</feature>
<feature type="compositionally biased region" description="Basic and acidic residues" evidence="4">
    <location>
        <begin position="136"/>
        <end position="149"/>
    </location>
</feature>
<dbReference type="GO" id="GO:0003677">
    <property type="term" value="F:DNA binding"/>
    <property type="evidence" value="ECO:0007669"/>
    <property type="project" value="UniProtKB-KW"/>
</dbReference>
<dbReference type="InterPro" id="IPR041468">
    <property type="entry name" value="HTH_ParB/Spo0J"/>
</dbReference>
<dbReference type="InterPro" id="IPR004437">
    <property type="entry name" value="ParB/RepB/Spo0J"/>
</dbReference>
<feature type="region of interest" description="Disordered" evidence="4">
    <location>
        <begin position="395"/>
        <end position="417"/>
    </location>
</feature>
<comment type="caution">
    <text evidence="6">The sequence shown here is derived from an EMBL/GenBank/DDBJ whole genome shotgun (WGS) entry which is preliminary data.</text>
</comment>
<accession>A0A9D1UT04</accession>
<dbReference type="SUPFAM" id="SSF110849">
    <property type="entry name" value="ParB/Sulfiredoxin"/>
    <property type="match status" value="1"/>
</dbReference>
<protein>
    <submittedName>
        <fullName evidence="6">ParB/RepB/Spo0J family partition protein</fullName>
    </submittedName>
</protein>
<evidence type="ECO:0000313" key="6">
    <source>
        <dbReference type="EMBL" id="HIW99868.1"/>
    </source>
</evidence>
<dbReference type="Pfam" id="PF17762">
    <property type="entry name" value="HTH_ParB"/>
    <property type="match status" value="1"/>
</dbReference>
<dbReference type="CDD" id="cd16393">
    <property type="entry name" value="SPO0J_N"/>
    <property type="match status" value="1"/>
</dbReference>
<reference evidence="6" key="2">
    <citation type="submission" date="2021-04" db="EMBL/GenBank/DDBJ databases">
        <authorList>
            <person name="Gilroy R."/>
        </authorList>
    </citation>
    <scope>NUCLEOTIDE SEQUENCE</scope>
    <source>
        <strain evidence="6">ChiHejej3B27-3195</strain>
    </source>
</reference>
<feature type="compositionally biased region" description="Low complexity" evidence="4">
    <location>
        <begin position="155"/>
        <end position="181"/>
    </location>
</feature>
<name>A0A9D1UT04_9MICC</name>
<dbReference type="AlphaFoldDB" id="A0A9D1UT04"/>
<dbReference type="Proteomes" id="UP000824151">
    <property type="component" value="Unassembled WGS sequence"/>
</dbReference>
<dbReference type="Pfam" id="PF02195">
    <property type="entry name" value="ParB_N"/>
    <property type="match status" value="1"/>
</dbReference>
<feature type="compositionally biased region" description="Basic and acidic residues" evidence="4">
    <location>
        <begin position="401"/>
        <end position="417"/>
    </location>
</feature>
<dbReference type="PANTHER" id="PTHR33375">
    <property type="entry name" value="CHROMOSOME-PARTITIONING PROTEIN PARB-RELATED"/>
    <property type="match status" value="1"/>
</dbReference>
<comment type="similarity">
    <text evidence="1">Belongs to the ParB family.</text>
</comment>
<dbReference type="SMART" id="SM00470">
    <property type="entry name" value="ParB"/>
    <property type="match status" value="1"/>
</dbReference>
<dbReference type="FunFam" id="3.90.1530.30:FF:000001">
    <property type="entry name" value="Chromosome partitioning protein ParB"/>
    <property type="match status" value="1"/>
</dbReference>
<dbReference type="InterPro" id="IPR003115">
    <property type="entry name" value="ParB_N"/>
</dbReference>
<dbReference type="NCBIfam" id="TIGR00180">
    <property type="entry name" value="parB_part"/>
    <property type="match status" value="1"/>
</dbReference>
<evidence type="ECO:0000256" key="2">
    <source>
        <dbReference type="ARBA" id="ARBA00022829"/>
    </source>
</evidence>